<evidence type="ECO:0000313" key="10">
    <source>
        <dbReference type="Proteomes" id="UP000012589"/>
    </source>
</evidence>
<reference evidence="9 10" key="1">
    <citation type="journal article" date="2014" name="Genome Announc.">
        <title>Draft genome sequences of the altered schaedler flora, a defined bacterial community from gnotobiotic mice.</title>
        <authorList>
            <person name="Wannemuehler M.J."/>
            <person name="Overstreet A.M."/>
            <person name="Ward D.V."/>
            <person name="Phillips G.J."/>
        </authorList>
    </citation>
    <scope>NUCLEOTIDE SEQUENCE [LARGE SCALE GENOMIC DNA]</scope>
    <source>
        <strain evidence="9 10">ASF492</strain>
    </source>
</reference>
<evidence type="ECO:0000256" key="6">
    <source>
        <dbReference type="ARBA" id="ARBA00038076"/>
    </source>
</evidence>
<organism evidence="9 10">
    <name type="scientific">Eubacterium plexicaudatum ASF492</name>
    <dbReference type="NCBI Taxonomy" id="1235802"/>
    <lineage>
        <taxon>Bacteria</taxon>
        <taxon>Bacillati</taxon>
        <taxon>Bacillota</taxon>
        <taxon>Clostridia</taxon>
        <taxon>Eubacteriales</taxon>
        <taxon>Eubacteriaceae</taxon>
        <taxon>Eubacterium</taxon>
    </lineage>
</organism>
<dbReference type="STRING" id="1235802.C823_02499"/>
<feature type="transmembrane region" description="Helical" evidence="7">
    <location>
        <begin position="337"/>
        <end position="356"/>
    </location>
</feature>
<proteinExistence type="inferred from homology"/>
<evidence type="ECO:0000256" key="2">
    <source>
        <dbReference type="ARBA" id="ARBA00022475"/>
    </source>
</evidence>
<evidence type="ECO:0000256" key="5">
    <source>
        <dbReference type="ARBA" id="ARBA00023136"/>
    </source>
</evidence>
<feature type="transmembrane region" description="Helical" evidence="7">
    <location>
        <begin position="717"/>
        <end position="740"/>
    </location>
</feature>
<dbReference type="AlphaFoldDB" id="N2ALT6"/>
<evidence type="ECO:0000259" key="8">
    <source>
        <dbReference type="Pfam" id="PF02687"/>
    </source>
</evidence>
<evidence type="ECO:0000256" key="4">
    <source>
        <dbReference type="ARBA" id="ARBA00022989"/>
    </source>
</evidence>
<dbReference type="HOGENOM" id="CLU_010964_1_1_9"/>
<comment type="caution">
    <text evidence="9">The sequence shown here is derived from an EMBL/GenBank/DDBJ whole genome shotgun (WGS) entry which is preliminary data.</text>
</comment>
<feature type="domain" description="ABC3 transporter permease C-terminal" evidence="8">
    <location>
        <begin position="669"/>
        <end position="784"/>
    </location>
</feature>
<dbReference type="PANTHER" id="PTHR30572">
    <property type="entry name" value="MEMBRANE COMPONENT OF TRANSPORTER-RELATED"/>
    <property type="match status" value="1"/>
</dbReference>
<dbReference type="InterPro" id="IPR003838">
    <property type="entry name" value="ABC3_permease_C"/>
</dbReference>
<keyword evidence="4 7" id="KW-1133">Transmembrane helix</keyword>
<dbReference type="eggNOG" id="COG4591">
    <property type="taxonomic scope" value="Bacteria"/>
</dbReference>
<feature type="transmembrane region" description="Helical" evidence="7">
    <location>
        <begin position="760"/>
        <end position="779"/>
    </location>
</feature>
<accession>N2ALT6</accession>
<evidence type="ECO:0000256" key="3">
    <source>
        <dbReference type="ARBA" id="ARBA00022692"/>
    </source>
</evidence>
<comment type="subcellular location">
    <subcellularLocation>
        <location evidence="1">Cell membrane</location>
        <topology evidence="1">Multi-pass membrane protein</topology>
    </subcellularLocation>
</comment>
<dbReference type="eggNOG" id="COG0577">
    <property type="taxonomic scope" value="Bacteria"/>
</dbReference>
<feature type="transmembrane region" description="Helical" evidence="7">
    <location>
        <begin position="305"/>
        <end position="325"/>
    </location>
</feature>
<dbReference type="OrthoDB" id="9793166at2"/>
<keyword evidence="2" id="KW-1003">Cell membrane</keyword>
<dbReference type="InterPro" id="IPR050250">
    <property type="entry name" value="Macrolide_Exporter_MacB"/>
</dbReference>
<keyword evidence="5 7" id="KW-0472">Membrane</keyword>
<sequence length="792" mass="88441">MRLDANNNGRIIYRIARSNLTGSKVYTLFSGLTIILSITFIMVMTLFLQGTQTAEERMLQNMQHVIYMNVSKERMEELAADERTELVIPYKDNGVEFEISGVKYKFIYMKSQKDKIQTYVPAEGKEPEKYNEIVVDKSFLNGIGKGCRIGEKLSLNTENGPEEFVVSGYTGRNQELSSYTVYVSEEFAEKNPSMRAVEYTALVRIAGAWDMESSGFESAVYQIAEDYGVKRQDVNINGRFEESLREDNTAGYAIAFVSLFIMVASGIVIYSIFYLSVSSRAQQIGQLQTIGMTEKQIRKMVRREGGYLCAAAIPVSLILGGAFAYLLQPEGWSTPGYLATAAVTGVFGFFAVQISVSKPAALAAKVSPIEASRDLWDGRDAREGDAKHKKLTAFVMARLGQRQSYKKRRLMTASIAFGGIVFMIAASYLYAWDAMSFSREGVFSDAEYMVSYQYNAHNPSAYGPTDMQLKGHLSEELKEQLSTLPHVRSVRTENSAFGSIEYQGAVWSDGFYRLTRDSDAYFQMNAEGNNSYDYLCESDGIMITDSELVSGLNGISPQVGDYITLHWSDGAEHTAKLEIAAVSTDLAPVKGGYAFAMTDQTMEKLWGDMNTASAFYISVDDYEKYGEQTEEAIRSLTDDDPDLSLATLREQILDDSANVKKIKMQIYGISAFVTLFGILNLINMMIGNIATRKRELSVLESIGMEVKQIRNMLFWESIMYVFPAILVTLFAGGAAGYGFVAAYKRIAGYMNYRFPLMPCLLYTAVMILIPQLISCVSLGRQKNQSLVERIRL</sequence>
<keyword evidence="3 7" id="KW-0812">Transmembrane</keyword>
<evidence type="ECO:0000256" key="7">
    <source>
        <dbReference type="SAM" id="Phobius"/>
    </source>
</evidence>
<dbReference type="GO" id="GO:0005886">
    <property type="term" value="C:plasma membrane"/>
    <property type="evidence" value="ECO:0007669"/>
    <property type="project" value="UniProtKB-SubCell"/>
</dbReference>
<dbReference type="EMBL" id="AQFT01000074">
    <property type="protein sequence ID" value="EMZ27040.1"/>
    <property type="molecule type" value="Genomic_DNA"/>
</dbReference>
<feature type="transmembrane region" description="Helical" evidence="7">
    <location>
        <begin position="252"/>
        <end position="275"/>
    </location>
</feature>
<evidence type="ECO:0000256" key="1">
    <source>
        <dbReference type="ARBA" id="ARBA00004651"/>
    </source>
</evidence>
<dbReference type="Proteomes" id="UP000012589">
    <property type="component" value="Unassembled WGS sequence"/>
</dbReference>
<protein>
    <recommendedName>
        <fullName evidence="8">ABC3 transporter permease C-terminal domain-containing protein</fullName>
    </recommendedName>
</protein>
<dbReference type="PANTHER" id="PTHR30572:SF4">
    <property type="entry name" value="ABC TRANSPORTER PERMEASE YTRF"/>
    <property type="match status" value="1"/>
</dbReference>
<feature type="transmembrane region" description="Helical" evidence="7">
    <location>
        <begin position="25"/>
        <end position="48"/>
    </location>
</feature>
<feature type="transmembrane region" description="Helical" evidence="7">
    <location>
        <begin position="666"/>
        <end position="686"/>
    </location>
</feature>
<dbReference type="Pfam" id="PF02687">
    <property type="entry name" value="FtsX"/>
    <property type="match status" value="2"/>
</dbReference>
<feature type="transmembrane region" description="Helical" evidence="7">
    <location>
        <begin position="410"/>
        <end position="432"/>
    </location>
</feature>
<name>N2ALT6_9FIRM</name>
<gene>
    <name evidence="9" type="ORF">C823_02499</name>
</gene>
<comment type="similarity">
    <text evidence="6">Belongs to the ABC-4 integral membrane protein family.</text>
</comment>
<keyword evidence="10" id="KW-1185">Reference proteome</keyword>
<evidence type="ECO:0000313" key="9">
    <source>
        <dbReference type="EMBL" id="EMZ27040.1"/>
    </source>
</evidence>
<dbReference type="PATRIC" id="fig|1235802.3.peg.2641"/>
<feature type="domain" description="ABC3 transporter permease C-terminal" evidence="8">
    <location>
        <begin position="256"/>
        <end position="352"/>
    </location>
</feature>
<dbReference type="GO" id="GO:0022857">
    <property type="term" value="F:transmembrane transporter activity"/>
    <property type="evidence" value="ECO:0007669"/>
    <property type="project" value="TreeGrafter"/>
</dbReference>